<sequence length="1114" mass="121131">MSTSLLAALPLLAMLAHLVHSESDPSNLLPDGTPSHWSLTRNGTLRFMVARVKFPETGREPIEVAGNLNQSLLDTALFYSDSSWGLLKFQYQYMPMVDMTTPATSATPSTVRTECLNALSAQGFVYCGGPCGSRTAEQAGQFDAVILAMRINPPAVDWAGLGVVGNGFTWTMYPTSAGILEHEVGHNFGMGHGRTTKFRAGKAYNTPEYEGFSRMAAGGSVYANDELSRFNSNGHFDPSCKHWFGWFLDENVAFLHPDGPREFCRNCTTSWSGSLNAFDRPDVIPGQTADSSGSPYFAVKIPYSSTDFLYIYYRSSYPETMKGVSVQYCNRKYVSYLDVGMTSVCYTYDVAGDTASMVDSTIAPGTTFVATHPPAALDNVQLDVLQKIRPVIEVRSVPDYSDCTNMICPPNKNISAALSVRFMSEEEVGRALERTNFTVTPASPLRVANASISKGMLVRARDLAGPKGQGVINMTVCPLDSNGVELYLYDSFPFSSIAFNAPLGYQAVNKISANRLYCCEAGKELKVYGAQVVVVRQLDPQPLSIAELEIYSKSSPGENLAIKNATCYSFPVGGGYYNGDKSTGQNRNINDGDINTYSHSTGSSVGSYDLCILERPVDIERIVLSPRQSWWGRSQNLSVEIYSLYSQDPSGVGVTPIHLLARHSVVHAASAWSGYSFLPSLQLPATYICEMTMRIRFETVNGEAYLLVAPQEASVSFAASMSSTVCPTDSFGVVESSGYFGCKSCPPTALSFVDDMAVCSGSSCSALLLPDITAYLPGARGVFARAADLWQGRPQYFSSNATLRWNQQQAEWELRNMADVLLATRSSSLLGPLRAKVPTAGAGDKPGSGITAVAIEMGKDQQYLNLCEIEIFDDRGVNVAPTHARCFNFPIASSWYTGKADGSEPLLNDGCVQGQTACSCAHSGAPAKGNFVACVLNQSIAVSRVRVWNNPSWSSRSSQLNFKLFDQLPAGAITMESFKSPAVNLEHLDLSSPAWHDQWLCNLSIDAHSGGAGTADGSAAPWRQNAYWELQACRENRTWQALTPLIEQDKVRTGGMGGAMTAGKEEVWTCFHEHACLEAAGKSSSDWMCYVYNEDTDAWMPWDVNSALKIFQCN</sequence>
<dbReference type="KEGG" id="gtt:GUITHDRAFT_132727"/>
<evidence type="ECO:0000256" key="1">
    <source>
        <dbReference type="SAM" id="SignalP"/>
    </source>
</evidence>
<dbReference type="SUPFAM" id="SSF55486">
    <property type="entry name" value="Metalloproteases ('zincins'), catalytic domain"/>
    <property type="match status" value="1"/>
</dbReference>
<dbReference type="AlphaFoldDB" id="L1JZS2"/>
<feature type="chain" id="PRO_5008771983" description="Peptidase M11 gametolysin domain-containing protein" evidence="1">
    <location>
        <begin position="22"/>
        <end position="1114"/>
    </location>
</feature>
<organism evidence="2">
    <name type="scientific">Guillardia theta (strain CCMP2712)</name>
    <name type="common">Cryptophyte</name>
    <dbReference type="NCBI Taxonomy" id="905079"/>
    <lineage>
        <taxon>Eukaryota</taxon>
        <taxon>Cryptophyceae</taxon>
        <taxon>Pyrenomonadales</taxon>
        <taxon>Geminigeraceae</taxon>
        <taxon>Guillardia</taxon>
    </lineage>
</organism>
<evidence type="ECO:0000313" key="4">
    <source>
        <dbReference type="Proteomes" id="UP000011087"/>
    </source>
</evidence>
<dbReference type="RefSeq" id="XP_005840603.1">
    <property type="nucleotide sequence ID" value="XM_005840546.1"/>
</dbReference>
<dbReference type="HOGENOM" id="CLU_281381_0_0_1"/>
<dbReference type="Proteomes" id="UP000011087">
    <property type="component" value="Unassembled WGS sequence"/>
</dbReference>
<evidence type="ECO:0008006" key="5">
    <source>
        <dbReference type="Google" id="ProtNLM"/>
    </source>
</evidence>
<reference evidence="4" key="2">
    <citation type="submission" date="2012-11" db="EMBL/GenBank/DDBJ databases">
        <authorList>
            <person name="Kuo A."/>
            <person name="Curtis B.A."/>
            <person name="Tanifuji G."/>
            <person name="Burki F."/>
            <person name="Gruber A."/>
            <person name="Irimia M."/>
            <person name="Maruyama S."/>
            <person name="Arias M.C."/>
            <person name="Ball S.G."/>
            <person name="Gile G.H."/>
            <person name="Hirakawa Y."/>
            <person name="Hopkins J.F."/>
            <person name="Rensing S.A."/>
            <person name="Schmutz J."/>
            <person name="Symeonidi A."/>
            <person name="Elias M."/>
            <person name="Eveleigh R.J."/>
            <person name="Herman E.K."/>
            <person name="Klute M.J."/>
            <person name="Nakayama T."/>
            <person name="Obornik M."/>
            <person name="Reyes-Prieto A."/>
            <person name="Armbrust E.V."/>
            <person name="Aves S.J."/>
            <person name="Beiko R.G."/>
            <person name="Coutinho P."/>
            <person name="Dacks J.B."/>
            <person name="Durnford D.G."/>
            <person name="Fast N.M."/>
            <person name="Green B.R."/>
            <person name="Grisdale C."/>
            <person name="Hempe F."/>
            <person name="Henrissat B."/>
            <person name="Hoppner M.P."/>
            <person name="Ishida K.-I."/>
            <person name="Kim E."/>
            <person name="Koreny L."/>
            <person name="Kroth P.G."/>
            <person name="Liu Y."/>
            <person name="Malik S.-B."/>
            <person name="Maier U.G."/>
            <person name="McRose D."/>
            <person name="Mock T."/>
            <person name="Neilson J.A."/>
            <person name="Onodera N.T."/>
            <person name="Poole A.M."/>
            <person name="Pritham E.J."/>
            <person name="Richards T.A."/>
            <person name="Rocap G."/>
            <person name="Roy S.W."/>
            <person name="Sarai C."/>
            <person name="Schaack S."/>
            <person name="Shirato S."/>
            <person name="Slamovits C.H."/>
            <person name="Spencer D.F."/>
            <person name="Suzuki S."/>
            <person name="Worden A.Z."/>
            <person name="Zauner S."/>
            <person name="Barry K."/>
            <person name="Bell C."/>
            <person name="Bharti A.K."/>
            <person name="Crow J.A."/>
            <person name="Grimwood J."/>
            <person name="Kramer R."/>
            <person name="Lindquist E."/>
            <person name="Lucas S."/>
            <person name="Salamov A."/>
            <person name="McFadden G.I."/>
            <person name="Lane C.E."/>
            <person name="Keeling P.J."/>
            <person name="Gray M.W."/>
            <person name="Grigoriev I.V."/>
            <person name="Archibald J.M."/>
        </authorList>
    </citation>
    <scope>NUCLEOTIDE SEQUENCE</scope>
    <source>
        <strain evidence="4">CCMP2712</strain>
    </source>
</reference>
<dbReference type="EMBL" id="JH992969">
    <property type="protein sequence ID" value="EKX53623.1"/>
    <property type="molecule type" value="Genomic_DNA"/>
</dbReference>
<dbReference type="EnsemblProtists" id="EKX53623">
    <property type="protein sequence ID" value="EKX53623"/>
    <property type="gene ID" value="GUITHDRAFT_132727"/>
</dbReference>
<feature type="signal peptide" evidence="1">
    <location>
        <begin position="1"/>
        <end position="21"/>
    </location>
</feature>
<evidence type="ECO:0000313" key="2">
    <source>
        <dbReference type="EMBL" id="EKX53623.1"/>
    </source>
</evidence>
<proteinExistence type="predicted"/>
<accession>L1JZS2</accession>
<name>L1JZS2_GUITC</name>
<keyword evidence="1" id="KW-0732">Signal</keyword>
<reference evidence="2 4" key="1">
    <citation type="journal article" date="2012" name="Nature">
        <title>Algal genomes reveal evolutionary mosaicism and the fate of nucleomorphs.</title>
        <authorList>
            <consortium name="DOE Joint Genome Institute"/>
            <person name="Curtis B.A."/>
            <person name="Tanifuji G."/>
            <person name="Burki F."/>
            <person name="Gruber A."/>
            <person name="Irimia M."/>
            <person name="Maruyama S."/>
            <person name="Arias M.C."/>
            <person name="Ball S.G."/>
            <person name="Gile G.H."/>
            <person name="Hirakawa Y."/>
            <person name="Hopkins J.F."/>
            <person name="Kuo A."/>
            <person name="Rensing S.A."/>
            <person name="Schmutz J."/>
            <person name="Symeonidi A."/>
            <person name="Elias M."/>
            <person name="Eveleigh R.J."/>
            <person name="Herman E.K."/>
            <person name="Klute M.J."/>
            <person name="Nakayama T."/>
            <person name="Obornik M."/>
            <person name="Reyes-Prieto A."/>
            <person name="Armbrust E.V."/>
            <person name="Aves S.J."/>
            <person name="Beiko R.G."/>
            <person name="Coutinho P."/>
            <person name="Dacks J.B."/>
            <person name="Durnford D.G."/>
            <person name="Fast N.M."/>
            <person name="Green B.R."/>
            <person name="Grisdale C.J."/>
            <person name="Hempel F."/>
            <person name="Henrissat B."/>
            <person name="Hoppner M.P."/>
            <person name="Ishida K."/>
            <person name="Kim E."/>
            <person name="Koreny L."/>
            <person name="Kroth P.G."/>
            <person name="Liu Y."/>
            <person name="Malik S.B."/>
            <person name="Maier U.G."/>
            <person name="McRose D."/>
            <person name="Mock T."/>
            <person name="Neilson J.A."/>
            <person name="Onodera N.T."/>
            <person name="Poole A.M."/>
            <person name="Pritham E.J."/>
            <person name="Richards T.A."/>
            <person name="Rocap G."/>
            <person name="Roy S.W."/>
            <person name="Sarai C."/>
            <person name="Schaack S."/>
            <person name="Shirato S."/>
            <person name="Slamovits C.H."/>
            <person name="Spencer D.F."/>
            <person name="Suzuki S."/>
            <person name="Worden A.Z."/>
            <person name="Zauner S."/>
            <person name="Barry K."/>
            <person name="Bell C."/>
            <person name="Bharti A.K."/>
            <person name="Crow J.A."/>
            <person name="Grimwood J."/>
            <person name="Kramer R."/>
            <person name="Lindquist E."/>
            <person name="Lucas S."/>
            <person name="Salamov A."/>
            <person name="McFadden G.I."/>
            <person name="Lane C.E."/>
            <person name="Keeling P.J."/>
            <person name="Gray M.W."/>
            <person name="Grigoriev I.V."/>
            <person name="Archibald J.M."/>
        </authorList>
    </citation>
    <scope>NUCLEOTIDE SEQUENCE</scope>
    <source>
        <strain evidence="2 4">CCMP2712</strain>
    </source>
</reference>
<protein>
    <recommendedName>
        <fullName evidence="5">Peptidase M11 gametolysin domain-containing protein</fullName>
    </recommendedName>
</protein>
<reference evidence="3" key="3">
    <citation type="submission" date="2015-06" db="UniProtKB">
        <authorList>
            <consortium name="EnsemblProtists"/>
        </authorList>
    </citation>
    <scope>IDENTIFICATION</scope>
</reference>
<dbReference type="PaxDb" id="55529-EKX53623"/>
<keyword evidence="4" id="KW-1185">Reference proteome</keyword>
<evidence type="ECO:0000313" key="3">
    <source>
        <dbReference type="EnsemblProtists" id="EKX53623"/>
    </source>
</evidence>
<gene>
    <name evidence="2" type="ORF">GUITHDRAFT_132727</name>
</gene>
<dbReference type="GeneID" id="17310506"/>